<name>A0A0S4JJZ5_BODSA</name>
<dbReference type="PANTHER" id="PTHR19359:SF25">
    <property type="entry name" value="CYTOCHROME B5 HEME-BINDING DOMAIN-CONTAINING PROTEIN"/>
    <property type="match status" value="1"/>
</dbReference>
<dbReference type="SUPFAM" id="SSF55856">
    <property type="entry name" value="Cytochrome b5-like heme/steroid binding domain"/>
    <property type="match status" value="1"/>
</dbReference>
<keyword evidence="2" id="KW-0479">Metal-binding</keyword>
<evidence type="ECO:0000256" key="4">
    <source>
        <dbReference type="ARBA" id="ARBA00038168"/>
    </source>
</evidence>
<organism evidence="8 9">
    <name type="scientific">Bodo saltans</name>
    <name type="common">Flagellated protozoan</name>
    <dbReference type="NCBI Taxonomy" id="75058"/>
    <lineage>
        <taxon>Eukaryota</taxon>
        <taxon>Discoba</taxon>
        <taxon>Euglenozoa</taxon>
        <taxon>Kinetoplastea</taxon>
        <taxon>Metakinetoplastina</taxon>
        <taxon>Eubodonida</taxon>
        <taxon>Bodonidae</taxon>
        <taxon>Bodo</taxon>
    </lineage>
</organism>
<keyword evidence="6" id="KW-0812">Transmembrane</keyword>
<feature type="transmembrane region" description="Helical" evidence="6">
    <location>
        <begin position="105"/>
        <end position="127"/>
    </location>
</feature>
<protein>
    <submittedName>
        <fullName evidence="8">Cytochrome b5-like protein, putative</fullName>
    </submittedName>
</protein>
<evidence type="ECO:0000256" key="6">
    <source>
        <dbReference type="SAM" id="Phobius"/>
    </source>
</evidence>
<dbReference type="GO" id="GO:0016020">
    <property type="term" value="C:membrane"/>
    <property type="evidence" value="ECO:0007669"/>
    <property type="project" value="TreeGrafter"/>
</dbReference>
<proteinExistence type="inferred from homology"/>
<dbReference type="InterPro" id="IPR050668">
    <property type="entry name" value="Cytochrome_b5"/>
</dbReference>
<keyword evidence="9" id="KW-1185">Reference proteome</keyword>
<sequence>MTSMPNSAPIRVTYHGKLYDIPRDFVDNEHPGGADSIYPYEGSDMTEAFEDVGHSKDAVDMLKQWLVDGSEEATISSKPAASKAAEAPAAENNTQPLKASGGNGGLPACIVPWLVAVGCAVVVYIALTRRRAVVSTR</sequence>
<dbReference type="EMBL" id="CYKH01001723">
    <property type="protein sequence ID" value="CUG89324.1"/>
    <property type="molecule type" value="Genomic_DNA"/>
</dbReference>
<gene>
    <name evidence="8" type="ORF">BSAL_20490</name>
</gene>
<evidence type="ECO:0000256" key="3">
    <source>
        <dbReference type="ARBA" id="ARBA00023004"/>
    </source>
</evidence>
<dbReference type="Pfam" id="PF00173">
    <property type="entry name" value="Cyt-b5"/>
    <property type="match status" value="1"/>
</dbReference>
<keyword evidence="6" id="KW-1133">Transmembrane helix</keyword>
<dbReference type="Proteomes" id="UP000051952">
    <property type="component" value="Unassembled WGS sequence"/>
</dbReference>
<dbReference type="OrthoDB" id="260519at2759"/>
<dbReference type="PROSITE" id="PS50255">
    <property type="entry name" value="CYTOCHROME_B5_2"/>
    <property type="match status" value="1"/>
</dbReference>
<dbReference type="Gene3D" id="3.10.120.10">
    <property type="entry name" value="Cytochrome b5-like heme/steroid binding domain"/>
    <property type="match status" value="1"/>
</dbReference>
<feature type="compositionally biased region" description="Low complexity" evidence="5">
    <location>
        <begin position="77"/>
        <end position="91"/>
    </location>
</feature>
<dbReference type="GO" id="GO:0020037">
    <property type="term" value="F:heme binding"/>
    <property type="evidence" value="ECO:0007669"/>
    <property type="project" value="TreeGrafter"/>
</dbReference>
<keyword evidence="6" id="KW-0472">Membrane</keyword>
<dbReference type="InterPro" id="IPR036400">
    <property type="entry name" value="Cyt_B5-like_heme/steroid_sf"/>
</dbReference>
<evidence type="ECO:0000256" key="1">
    <source>
        <dbReference type="ARBA" id="ARBA00022617"/>
    </source>
</evidence>
<keyword evidence="1" id="KW-0349">Heme</keyword>
<evidence type="ECO:0000259" key="7">
    <source>
        <dbReference type="PROSITE" id="PS50255"/>
    </source>
</evidence>
<accession>A0A0S4JJZ5</accession>
<comment type="similarity">
    <text evidence="4">Belongs to the cytochrome b5 family.</text>
</comment>
<dbReference type="PANTHER" id="PTHR19359">
    <property type="entry name" value="CYTOCHROME B5"/>
    <property type="match status" value="1"/>
</dbReference>
<dbReference type="InterPro" id="IPR001199">
    <property type="entry name" value="Cyt_B5-like_heme/steroid-bd"/>
</dbReference>
<dbReference type="AlphaFoldDB" id="A0A0S4JJZ5"/>
<evidence type="ECO:0000313" key="8">
    <source>
        <dbReference type="EMBL" id="CUG89324.1"/>
    </source>
</evidence>
<reference evidence="9" key="1">
    <citation type="submission" date="2015-09" db="EMBL/GenBank/DDBJ databases">
        <authorList>
            <consortium name="Pathogen Informatics"/>
        </authorList>
    </citation>
    <scope>NUCLEOTIDE SEQUENCE [LARGE SCALE GENOMIC DNA]</scope>
    <source>
        <strain evidence="9">Lake Konstanz</strain>
    </source>
</reference>
<dbReference type="GO" id="GO:0046872">
    <property type="term" value="F:metal ion binding"/>
    <property type="evidence" value="ECO:0007669"/>
    <property type="project" value="UniProtKB-KW"/>
</dbReference>
<evidence type="ECO:0000256" key="2">
    <source>
        <dbReference type="ARBA" id="ARBA00022723"/>
    </source>
</evidence>
<dbReference type="VEuPathDB" id="TriTrypDB:BSAL_20490"/>
<evidence type="ECO:0000313" key="9">
    <source>
        <dbReference type="Proteomes" id="UP000051952"/>
    </source>
</evidence>
<keyword evidence="3" id="KW-0408">Iron</keyword>
<dbReference type="SMART" id="SM01117">
    <property type="entry name" value="Cyt-b5"/>
    <property type="match status" value="1"/>
</dbReference>
<evidence type="ECO:0000256" key="5">
    <source>
        <dbReference type="SAM" id="MobiDB-lite"/>
    </source>
</evidence>
<feature type="region of interest" description="Disordered" evidence="5">
    <location>
        <begin position="73"/>
        <end position="98"/>
    </location>
</feature>
<feature type="domain" description="Cytochrome b5 heme-binding" evidence="7">
    <location>
        <begin position="28"/>
        <end position="71"/>
    </location>
</feature>